<dbReference type="PANTHER" id="PTHR13748:SF62">
    <property type="entry name" value="COBW DOMAIN-CONTAINING PROTEIN"/>
    <property type="match status" value="1"/>
</dbReference>
<dbReference type="GO" id="GO:0000166">
    <property type="term" value="F:nucleotide binding"/>
    <property type="evidence" value="ECO:0007669"/>
    <property type="project" value="UniProtKB-KW"/>
</dbReference>
<evidence type="ECO:0000256" key="1">
    <source>
        <dbReference type="ARBA" id="ARBA00022741"/>
    </source>
</evidence>
<dbReference type="EMBL" id="BEYU01000208">
    <property type="protein sequence ID" value="GBG34681.1"/>
    <property type="molecule type" value="Genomic_DNA"/>
</dbReference>
<dbReference type="CDD" id="cd03112">
    <property type="entry name" value="CobW-like"/>
    <property type="match status" value="1"/>
</dbReference>
<dbReference type="InterPro" id="IPR027417">
    <property type="entry name" value="P-loop_NTPase"/>
</dbReference>
<dbReference type="SUPFAM" id="SSF52540">
    <property type="entry name" value="P-loop containing nucleoside triphosphate hydrolases"/>
    <property type="match status" value="1"/>
</dbReference>
<reference evidence="8 9" key="1">
    <citation type="submission" date="2017-12" db="EMBL/GenBank/DDBJ databases">
        <title>Sequencing, de novo assembly and annotation of complete genome of a new Thraustochytrid species, strain FCC1311.</title>
        <authorList>
            <person name="Sedici K."/>
            <person name="Godart F."/>
            <person name="Aiese Cigliano R."/>
            <person name="Sanseverino W."/>
            <person name="Barakat M."/>
            <person name="Ortet P."/>
            <person name="Marechal E."/>
            <person name="Cagnac O."/>
            <person name="Amato A."/>
        </authorList>
    </citation>
    <scope>NUCLEOTIDE SEQUENCE [LARGE SCALE GENOMIC DNA]</scope>
</reference>
<comment type="catalytic activity">
    <reaction evidence="5">
        <text>GTP + H2O = GDP + phosphate + H(+)</text>
        <dbReference type="Rhea" id="RHEA:19669"/>
        <dbReference type="ChEBI" id="CHEBI:15377"/>
        <dbReference type="ChEBI" id="CHEBI:15378"/>
        <dbReference type="ChEBI" id="CHEBI:37565"/>
        <dbReference type="ChEBI" id="CHEBI:43474"/>
        <dbReference type="ChEBI" id="CHEBI:58189"/>
    </reaction>
    <physiologicalReaction direction="left-to-right" evidence="5">
        <dbReference type="Rhea" id="RHEA:19670"/>
    </physiologicalReaction>
</comment>
<dbReference type="SUPFAM" id="SSF90002">
    <property type="entry name" value="Hypothetical protein YjiA, C-terminal domain"/>
    <property type="match status" value="1"/>
</dbReference>
<feature type="compositionally biased region" description="Basic residues" evidence="6">
    <location>
        <begin position="361"/>
        <end position="370"/>
    </location>
</feature>
<feature type="domain" description="CobW C-terminal" evidence="7">
    <location>
        <begin position="385"/>
        <end position="486"/>
    </location>
</feature>
<dbReference type="InterPro" id="IPR051316">
    <property type="entry name" value="Zinc-reg_GTPase_activator"/>
</dbReference>
<dbReference type="AlphaFoldDB" id="A0A2R5H1J5"/>
<feature type="non-terminal residue" evidence="8">
    <location>
        <position position="1"/>
    </location>
</feature>
<feature type="compositionally biased region" description="Gly residues" evidence="6">
    <location>
        <begin position="1"/>
        <end position="11"/>
    </location>
</feature>
<keyword evidence="1" id="KW-0547">Nucleotide-binding</keyword>
<evidence type="ECO:0000256" key="6">
    <source>
        <dbReference type="SAM" id="MobiDB-lite"/>
    </source>
</evidence>
<feature type="compositionally biased region" description="Acidic residues" evidence="6">
    <location>
        <begin position="36"/>
        <end position="52"/>
    </location>
</feature>
<dbReference type="InterPro" id="IPR003495">
    <property type="entry name" value="CobW/HypB/UreG_nucleotide-bd"/>
</dbReference>
<dbReference type="SMART" id="SM00833">
    <property type="entry name" value="CobW_C"/>
    <property type="match status" value="1"/>
</dbReference>
<dbReference type="GO" id="GO:0005737">
    <property type="term" value="C:cytoplasm"/>
    <property type="evidence" value="ECO:0007669"/>
    <property type="project" value="TreeGrafter"/>
</dbReference>
<dbReference type="OrthoDB" id="258627at2759"/>
<proteinExistence type="inferred from homology"/>
<dbReference type="GO" id="GO:0016787">
    <property type="term" value="F:hydrolase activity"/>
    <property type="evidence" value="ECO:0007669"/>
    <property type="project" value="UniProtKB-KW"/>
</dbReference>
<accession>A0A2R5H1J5</accession>
<evidence type="ECO:0000256" key="3">
    <source>
        <dbReference type="ARBA" id="ARBA00023186"/>
    </source>
</evidence>
<evidence type="ECO:0000313" key="8">
    <source>
        <dbReference type="EMBL" id="GBG34681.1"/>
    </source>
</evidence>
<feature type="region of interest" description="Disordered" evidence="6">
    <location>
        <begin position="1"/>
        <end position="56"/>
    </location>
</feature>
<gene>
    <name evidence="8" type="ORF">FCC1311_109032</name>
</gene>
<evidence type="ECO:0000313" key="9">
    <source>
        <dbReference type="Proteomes" id="UP000241890"/>
    </source>
</evidence>
<organism evidence="8 9">
    <name type="scientific">Hondaea fermentalgiana</name>
    <dbReference type="NCBI Taxonomy" id="2315210"/>
    <lineage>
        <taxon>Eukaryota</taxon>
        <taxon>Sar</taxon>
        <taxon>Stramenopiles</taxon>
        <taxon>Bigyra</taxon>
        <taxon>Labyrinthulomycetes</taxon>
        <taxon>Thraustochytrida</taxon>
        <taxon>Thraustochytriidae</taxon>
        <taxon>Hondaea</taxon>
    </lineage>
</organism>
<keyword evidence="2" id="KW-0378">Hydrolase</keyword>
<sequence length="535" mass="58701">RAGGGRGGLGWRGEPSAAPKVGSQVAKNSVAKDRDQVEDDDDEEEEEEEEEEGLVRAASPWGAEMCRFCEEAQAQVRGEVDGLSNEERLAAEGCARLQANRLPCVVLTGLLGAGKTTLLTRLLKDSGLKIAVIENEVGKESIDDKLLRSETDRIAMDNADEVVLMPNGCMCCRVRGDLVDTFKRLIGRADELDGIILELSGLSSLAPVVQTFFSDPFVQRSLQLDSVICVVDAVQADRLLLGEAPRENGQEETDDWSMLGDLAQEQISLSDMVIVNKLDAARDGDAARESHEKRVRAAIEHVNAACRIESCALQSAKALPEALRPGHFMKQRAFSLKKASELTDILSQIAKEENGDDEHHHHGNGHAHKHNEKDGGSHAHSALGFATMSITVRDGPLDWQRLRGWLETSIMETCPDALVRYKGLLWSRRHGQDVRVVMQGVFGHMDFTPQGLYMDEDKSSVLVFIGALDRHANLRKRLEKGVRACVLAATNEESVSADAQREQSRQAGLQQDVGSFVGQKQRMLFASGVDESMLY</sequence>
<evidence type="ECO:0000256" key="5">
    <source>
        <dbReference type="ARBA" id="ARBA00049117"/>
    </source>
</evidence>
<dbReference type="Gene3D" id="3.40.50.300">
    <property type="entry name" value="P-loop containing nucleotide triphosphate hydrolases"/>
    <property type="match status" value="1"/>
</dbReference>
<evidence type="ECO:0000256" key="2">
    <source>
        <dbReference type="ARBA" id="ARBA00022801"/>
    </source>
</evidence>
<protein>
    <submittedName>
        <fullName evidence="8">COBW domain-containing protein DDB_G0274527</fullName>
    </submittedName>
</protein>
<dbReference type="InParanoid" id="A0A2R5H1J5"/>
<dbReference type="Proteomes" id="UP000241890">
    <property type="component" value="Unassembled WGS sequence"/>
</dbReference>
<dbReference type="PANTHER" id="PTHR13748">
    <property type="entry name" value="COBW-RELATED"/>
    <property type="match status" value="1"/>
</dbReference>
<dbReference type="Pfam" id="PF02492">
    <property type="entry name" value="cobW"/>
    <property type="match status" value="1"/>
</dbReference>
<keyword evidence="3" id="KW-0143">Chaperone</keyword>
<dbReference type="Gene3D" id="3.30.1220.10">
    <property type="entry name" value="CobW-like, C-terminal domain"/>
    <property type="match status" value="1"/>
</dbReference>
<dbReference type="InterPro" id="IPR011629">
    <property type="entry name" value="CobW-like_C"/>
</dbReference>
<evidence type="ECO:0000259" key="7">
    <source>
        <dbReference type="SMART" id="SM00833"/>
    </source>
</evidence>
<feature type="region of interest" description="Disordered" evidence="6">
    <location>
        <begin position="353"/>
        <end position="380"/>
    </location>
</feature>
<keyword evidence="9" id="KW-1185">Reference proteome</keyword>
<name>A0A2R5H1J5_9STRA</name>
<dbReference type="InterPro" id="IPR036627">
    <property type="entry name" value="CobW-likC_sf"/>
</dbReference>
<comment type="caution">
    <text evidence="8">The sequence shown here is derived from an EMBL/GenBank/DDBJ whole genome shotgun (WGS) entry which is preliminary data.</text>
</comment>
<dbReference type="Pfam" id="PF07683">
    <property type="entry name" value="CobW_C"/>
    <property type="match status" value="1"/>
</dbReference>
<comment type="similarity">
    <text evidence="4">Belongs to the SIMIBI class G3E GTPase family. ZNG1 subfamily.</text>
</comment>
<evidence type="ECO:0000256" key="4">
    <source>
        <dbReference type="ARBA" id="ARBA00034320"/>
    </source>
</evidence>